<dbReference type="PANTHER" id="PTHR21963:SF1">
    <property type="entry name" value="SPERM-ASSOCIATED ANTIGEN 17"/>
    <property type="match status" value="1"/>
</dbReference>
<dbReference type="GO" id="GO:1990716">
    <property type="term" value="C:axonemal central apparatus"/>
    <property type="evidence" value="ECO:0007669"/>
    <property type="project" value="TreeGrafter"/>
</dbReference>
<evidence type="ECO:0000256" key="1">
    <source>
        <dbReference type="SAM" id="MobiDB-lite"/>
    </source>
</evidence>
<protein>
    <submittedName>
        <fullName evidence="2">Uncharacterized protein</fullName>
    </submittedName>
</protein>
<feature type="region of interest" description="Disordered" evidence="1">
    <location>
        <begin position="775"/>
        <end position="798"/>
    </location>
</feature>
<feature type="compositionally biased region" description="Pro residues" evidence="1">
    <location>
        <begin position="225"/>
        <end position="236"/>
    </location>
</feature>
<feature type="region of interest" description="Disordered" evidence="1">
    <location>
        <begin position="205"/>
        <end position="237"/>
    </location>
</feature>
<dbReference type="InterPro" id="IPR026173">
    <property type="entry name" value="SPAG17"/>
</dbReference>
<feature type="compositionally biased region" description="Low complexity" evidence="1">
    <location>
        <begin position="788"/>
        <end position="798"/>
    </location>
</feature>
<gene>
    <name evidence="2" type="ORF">WJX81_000208</name>
</gene>
<dbReference type="EMBL" id="JALJOU010000005">
    <property type="protein sequence ID" value="KAK9843631.1"/>
    <property type="molecule type" value="Genomic_DNA"/>
</dbReference>
<name>A0AAW1SBZ4_9CHLO</name>
<feature type="region of interest" description="Disordered" evidence="1">
    <location>
        <begin position="717"/>
        <end position="739"/>
    </location>
</feature>
<dbReference type="InterPro" id="IPR013783">
    <property type="entry name" value="Ig-like_fold"/>
</dbReference>
<dbReference type="Gene3D" id="2.60.40.10">
    <property type="entry name" value="Immunoglobulins"/>
    <property type="match status" value="1"/>
</dbReference>
<evidence type="ECO:0000313" key="2">
    <source>
        <dbReference type="EMBL" id="KAK9843631.1"/>
    </source>
</evidence>
<dbReference type="PANTHER" id="PTHR21963">
    <property type="entry name" value="PF6"/>
    <property type="match status" value="1"/>
</dbReference>
<proteinExistence type="predicted"/>
<reference evidence="2 3" key="1">
    <citation type="journal article" date="2024" name="Nat. Commun.">
        <title>Phylogenomics reveals the evolutionary origins of lichenization in chlorophyte algae.</title>
        <authorList>
            <person name="Puginier C."/>
            <person name="Libourel C."/>
            <person name="Otte J."/>
            <person name="Skaloud P."/>
            <person name="Haon M."/>
            <person name="Grisel S."/>
            <person name="Petersen M."/>
            <person name="Berrin J.G."/>
            <person name="Delaux P.M."/>
            <person name="Dal Grande F."/>
            <person name="Keller J."/>
        </authorList>
    </citation>
    <scope>NUCLEOTIDE SEQUENCE [LARGE SCALE GENOMIC DNA]</scope>
    <source>
        <strain evidence="2 3">SAG 245.80</strain>
    </source>
</reference>
<comment type="caution">
    <text evidence="2">The sequence shown here is derived from an EMBL/GenBank/DDBJ whole genome shotgun (WGS) entry which is preliminary data.</text>
</comment>
<keyword evidence="3" id="KW-1185">Reference proteome</keyword>
<evidence type="ECO:0000313" key="3">
    <source>
        <dbReference type="Proteomes" id="UP001445335"/>
    </source>
</evidence>
<dbReference type="GO" id="GO:1904158">
    <property type="term" value="P:axonemal central apparatus assembly"/>
    <property type="evidence" value="ECO:0007669"/>
    <property type="project" value="TreeGrafter"/>
</dbReference>
<accession>A0AAW1SBZ4</accession>
<dbReference type="Proteomes" id="UP001445335">
    <property type="component" value="Unassembled WGS sequence"/>
</dbReference>
<organism evidence="2 3">
    <name type="scientific">Elliptochloris bilobata</name>
    <dbReference type="NCBI Taxonomy" id="381761"/>
    <lineage>
        <taxon>Eukaryota</taxon>
        <taxon>Viridiplantae</taxon>
        <taxon>Chlorophyta</taxon>
        <taxon>core chlorophytes</taxon>
        <taxon>Trebouxiophyceae</taxon>
        <taxon>Trebouxiophyceae incertae sedis</taxon>
        <taxon>Elliptochloris clade</taxon>
        <taxon>Elliptochloris</taxon>
    </lineage>
</organism>
<dbReference type="AlphaFoldDB" id="A0AAW1SBZ4"/>
<dbReference type="Pfam" id="PF14874">
    <property type="entry name" value="PapD-like"/>
    <property type="match status" value="1"/>
</dbReference>
<sequence>MAGGAPAGAASLPGNAETLQSVTAAIAAQSTLVAATAAVAAAKAALLAPFSAERLFWCEGIAGTASEIREARMAGLQLRAVAHLHRAQGVDHALGADPDPRDINTPGTAGGHSQPAAAPTAKAATEVAFGSAAKPVAAAKGAAKVSAKPPVPSATPAAAPAVDPALLMAELKVAAAAAELGSPLAEVALVDVSLGAPGMLFAAPPGEAQDPAADVPGLSAAPEAPQLPPPPLPPPEGAREMLAALEAVAKQAEAYDSWRQQARVHTLAAEPAVSLAHYHQLLEGLPEELISVPVVLHALTHQIAHGAALSSLQIGRALPMRGAASCTESASPNGDEASTLPTIVVEGDAIAFRAAGLTTELGVPVGPARRAGLLQALAALLPAACAPCVHARRHVEHMNARVLAQALGQAMRCFPLLSAAPWPMEDVLLVACHGEEVQQRTAGELLRPWVSFAAAWDAYVAMAGVARRLPSSTCLPSTAQTSGSQERCICDSASGTAVALRRDAGSDAWTARVTVDGGALQTAMRVTIADGSWVEMDTGGAVVMAQPYDKTIQQPSTPEFDGARVAFTPQRGPVAPEINPDGTPAAGYESWVAEAAGYPAVTGSATAVRVIAAHNRRGAGLPPLPIAPPAAAYNPRPPAALPALAVPSAFPPPPTPQRFALPRAVLGAVVALPPSPPPPVLVLRRLLKLPEALLNHMADLAGYRPVRMEAPRSLAKPALPWDDSPGSAPRKQILQQPLPWRSRRRLYPHADPRPVPGQTLCFWAAEEGLAALAGDTRRQRQRKDVSGRPRALAPALPAGHYPDAAPAAANAAYHAANAGPARMPYLARVAGRPAGADSQLTPAHLHFGEVRVGATATRTAHLLNLLPVAARFSVALPEAPVTVSYPRGPVAGGLAVALVISLVPAVAGSFVGELCITTAASLFRLTLSARFLAPPSEENAVPAQQEP</sequence>
<feature type="region of interest" description="Disordered" evidence="1">
    <location>
        <begin position="92"/>
        <end position="122"/>
    </location>
</feature>
<feature type="compositionally biased region" description="Basic and acidic residues" evidence="1">
    <location>
        <begin position="775"/>
        <end position="787"/>
    </location>
</feature>